<accession>A0AAV2QX89</accession>
<feature type="disulfide bond" evidence="14">
    <location>
        <begin position="375"/>
        <end position="384"/>
    </location>
</feature>
<protein>
    <recommendedName>
        <fullName evidence="16">Delta-like protein</fullName>
    </recommendedName>
</protein>
<evidence type="ECO:0000256" key="12">
    <source>
        <dbReference type="ARBA" id="ARBA00023157"/>
    </source>
</evidence>
<dbReference type="PRINTS" id="PR00010">
    <property type="entry name" value="EGFBLOOD"/>
</dbReference>
<dbReference type="FunFam" id="2.10.25.10:FF:000004">
    <property type="entry name" value="Neurogenic locus notch 1"/>
    <property type="match status" value="2"/>
</dbReference>
<comment type="caution">
    <text evidence="21">The sequence shown here is derived from an EMBL/GenBank/DDBJ whole genome shotgun (WGS) entry which is preliminary data.</text>
</comment>
<proteinExistence type="predicted"/>
<evidence type="ECO:0000256" key="1">
    <source>
        <dbReference type="ARBA" id="ARBA00004479"/>
    </source>
</evidence>
<evidence type="ECO:0000256" key="7">
    <source>
        <dbReference type="ARBA" id="ARBA00022782"/>
    </source>
</evidence>
<dbReference type="GO" id="GO:0030182">
    <property type="term" value="P:neuron differentiation"/>
    <property type="evidence" value="ECO:0007669"/>
    <property type="project" value="UniProtKB-ARBA"/>
</dbReference>
<dbReference type="Pfam" id="PF21700">
    <property type="entry name" value="EGF_DL_JAG"/>
    <property type="match status" value="1"/>
</dbReference>
<keyword evidence="22" id="KW-1185">Reference proteome</keyword>
<keyword evidence="13" id="KW-0325">Glycoprotein</keyword>
<evidence type="ECO:0000256" key="9">
    <source>
        <dbReference type="ARBA" id="ARBA00022976"/>
    </source>
</evidence>
<comment type="subcellular location">
    <subcellularLocation>
        <location evidence="1 16">Membrane</location>
        <topology evidence="1 16">Single-pass type I membrane protein</topology>
    </subcellularLocation>
</comment>
<dbReference type="SMART" id="SM00181">
    <property type="entry name" value="EGF"/>
    <property type="match status" value="16"/>
</dbReference>
<dbReference type="GO" id="GO:0042063">
    <property type="term" value="P:gliogenesis"/>
    <property type="evidence" value="ECO:0007669"/>
    <property type="project" value="UniProtKB-ARBA"/>
</dbReference>
<dbReference type="GO" id="GO:0046331">
    <property type="term" value="P:lateral inhibition"/>
    <property type="evidence" value="ECO:0007669"/>
    <property type="project" value="UniProtKB-ARBA"/>
</dbReference>
<feature type="disulfide bond" evidence="14">
    <location>
        <begin position="337"/>
        <end position="346"/>
    </location>
</feature>
<feature type="disulfide bond" evidence="14">
    <location>
        <begin position="704"/>
        <end position="713"/>
    </location>
</feature>
<keyword evidence="6 16" id="KW-0677">Repeat</keyword>
<keyword evidence="3 14" id="KW-0245">EGF-like domain</keyword>
<dbReference type="GO" id="GO:0035239">
    <property type="term" value="P:tube morphogenesis"/>
    <property type="evidence" value="ECO:0007669"/>
    <property type="project" value="UniProtKB-ARBA"/>
</dbReference>
<dbReference type="InterPro" id="IPR000742">
    <property type="entry name" value="EGF"/>
</dbReference>
<feature type="domain" description="EGF-like" evidence="19">
    <location>
        <begin position="425"/>
        <end position="461"/>
    </location>
</feature>
<dbReference type="GO" id="GO:0016324">
    <property type="term" value="C:apical plasma membrane"/>
    <property type="evidence" value="ECO:0007669"/>
    <property type="project" value="UniProtKB-ARBA"/>
</dbReference>
<dbReference type="GO" id="GO:0048468">
    <property type="term" value="P:cell development"/>
    <property type="evidence" value="ECO:0007669"/>
    <property type="project" value="UniProtKB-ARBA"/>
</dbReference>
<reference evidence="21 22" key="1">
    <citation type="submission" date="2024-05" db="EMBL/GenBank/DDBJ databases">
        <authorList>
            <person name="Wallberg A."/>
        </authorList>
    </citation>
    <scope>NUCLEOTIDE SEQUENCE [LARGE SCALE GENOMIC DNA]</scope>
</reference>
<feature type="domain" description="EGF-like" evidence="19">
    <location>
        <begin position="678"/>
        <end position="714"/>
    </location>
</feature>
<keyword evidence="9" id="KW-0914">Notch signaling pathway</keyword>
<feature type="domain" description="EGF-like" evidence="19">
    <location>
        <begin position="793"/>
        <end position="829"/>
    </location>
</feature>
<dbReference type="GO" id="GO:0016330">
    <property type="term" value="P:second mitotic wave involved in compound eye morphogenesis"/>
    <property type="evidence" value="ECO:0007669"/>
    <property type="project" value="UniProtKB-ARBA"/>
</dbReference>
<feature type="non-terminal residue" evidence="21">
    <location>
        <position position="1307"/>
    </location>
</feature>
<dbReference type="FunFam" id="2.10.25.140:FF:000001">
    <property type="entry name" value="Delta-like protein"/>
    <property type="match status" value="1"/>
</dbReference>
<dbReference type="GO" id="GO:0048732">
    <property type="term" value="P:gland development"/>
    <property type="evidence" value="ECO:0007669"/>
    <property type="project" value="UniProtKB-ARBA"/>
</dbReference>
<dbReference type="Gene3D" id="2.10.25.140">
    <property type="match status" value="1"/>
</dbReference>
<evidence type="ECO:0000256" key="5">
    <source>
        <dbReference type="ARBA" id="ARBA00022729"/>
    </source>
</evidence>
<dbReference type="InterPro" id="IPR009030">
    <property type="entry name" value="Growth_fac_rcpt_cys_sf"/>
</dbReference>
<dbReference type="GO" id="GO:0048018">
    <property type="term" value="F:receptor ligand activity"/>
    <property type="evidence" value="ECO:0007669"/>
    <property type="project" value="UniProtKB-ARBA"/>
</dbReference>
<feature type="disulfide bond" evidence="14">
    <location>
        <begin position="564"/>
        <end position="573"/>
    </location>
</feature>
<keyword evidence="12 14" id="KW-1015">Disulfide bond</keyword>
<dbReference type="PROSITE" id="PS00022">
    <property type="entry name" value="EGF_1"/>
    <property type="match status" value="15"/>
</dbReference>
<dbReference type="GO" id="GO:0005112">
    <property type="term" value="F:Notch binding"/>
    <property type="evidence" value="ECO:0007669"/>
    <property type="project" value="InterPro"/>
</dbReference>
<evidence type="ECO:0000256" key="2">
    <source>
        <dbReference type="ARBA" id="ARBA00022473"/>
    </source>
</evidence>
<feature type="disulfide bond" evidence="15">
    <location>
        <begin position="213"/>
        <end position="225"/>
    </location>
</feature>
<dbReference type="InterPro" id="IPR056986">
    <property type="entry name" value="JAG1_1/2_dom"/>
</dbReference>
<evidence type="ECO:0000256" key="18">
    <source>
        <dbReference type="SAM" id="Phobius"/>
    </source>
</evidence>
<dbReference type="SMART" id="SM00215">
    <property type="entry name" value="VWC_out"/>
    <property type="match status" value="1"/>
</dbReference>
<dbReference type="FunFam" id="2.10.25.10:FF:000431">
    <property type="entry name" value="Delta-like protein"/>
    <property type="match status" value="1"/>
</dbReference>
<dbReference type="GO" id="GO:0009986">
    <property type="term" value="C:cell surface"/>
    <property type="evidence" value="ECO:0007669"/>
    <property type="project" value="UniProtKB-ARBA"/>
</dbReference>
<dbReference type="GO" id="GO:0030718">
    <property type="term" value="P:germ-line stem cell population maintenance"/>
    <property type="evidence" value="ECO:0007669"/>
    <property type="project" value="UniProtKB-ARBA"/>
</dbReference>
<feature type="disulfide bond" evidence="14">
    <location>
        <begin position="451"/>
        <end position="460"/>
    </location>
</feature>
<evidence type="ECO:0000256" key="11">
    <source>
        <dbReference type="ARBA" id="ARBA00023136"/>
    </source>
</evidence>
<keyword evidence="11 16" id="KW-0472">Membrane</keyword>
<feature type="disulfide bond" evidence="14">
    <location>
        <begin position="857"/>
        <end position="866"/>
    </location>
</feature>
<feature type="disulfide bond" evidence="15">
    <location>
        <begin position="233"/>
        <end position="242"/>
    </location>
</feature>
<dbReference type="GO" id="GO:0043208">
    <property type="term" value="F:glycosphingolipid binding"/>
    <property type="evidence" value="ECO:0007669"/>
    <property type="project" value="UniProtKB-ARBA"/>
</dbReference>
<feature type="domain" description="EGF-like" evidence="19">
    <location>
        <begin position="601"/>
        <end position="638"/>
    </location>
</feature>
<dbReference type="InterPro" id="IPR001881">
    <property type="entry name" value="EGF-like_Ca-bd_dom"/>
</dbReference>
<evidence type="ECO:0000259" key="20">
    <source>
        <dbReference type="PROSITE" id="PS51051"/>
    </source>
</evidence>
<feature type="domain" description="EGF-like" evidence="19">
    <location>
        <begin position="640"/>
        <end position="676"/>
    </location>
</feature>
<feature type="disulfide bond" evidence="14">
    <location>
        <begin position="413"/>
        <end position="422"/>
    </location>
</feature>
<dbReference type="InterPro" id="IPR001774">
    <property type="entry name" value="DSL"/>
</dbReference>
<feature type="disulfide bond" evidence="14">
    <location>
        <begin position="742"/>
        <end position="751"/>
    </location>
</feature>
<dbReference type="Pfam" id="PF01414">
    <property type="entry name" value="DSL"/>
    <property type="match status" value="1"/>
</dbReference>
<dbReference type="InterPro" id="IPR026219">
    <property type="entry name" value="Jagged/Serrate"/>
</dbReference>
<dbReference type="InterPro" id="IPR000152">
    <property type="entry name" value="EGF-type_Asp/Asn_hydroxyl_site"/>
</dbReference>
<keyword evidence="4 16" id="KW-0812">Transmembrane</keyword>
<dbReference type="FunFam" id="2.10.25.10:FF:000018">
    <property type="entry name" value="Delta-like 1"/>
    <property type="match status" value="1"/>
</dbReference>
<dbReference type="PROSITE" id="PS01187">
    <property type="entry name" value="EGF_CA"/>
    <property type="match status" value="3"/>
</dbReference>
<keyword evidence="10 16" id="KW-1133">Transmembrane helix</keyword>
<evidence type="ECO:0000256" key="14">
    <source>
        <dbReference type="PROSITE-ProRule" id="PRU00076"/>
    </source>
</evidence>
<dbReference type="GO" id="GO:0007219">
    <property type="term" value="P:Notch signaling pathway"/>
    <property type="evidence" value="ECO:0007669"/>
    <property type="project" value="UniProtKB-KW"/>
</dbReference>
<feature type="domain" description="EGF-like" evidence="19">
    <location>
        <begin position="538"/>
        <end position="574"/>
    </location>
</feature>
<comment type="caution">
    <text evidence="14">Lacks conserved residue(s) required for the propagation of feature annotation.</text>
</comment>
<dbReference type="GO" id="GO:0030855">
    <property type="term" value="P:epithelial cell differentiation"/>
    <property type="evidence" value="ECO:0007669"/>
    <property type="project" value="UniProtKB-ARBA"/>
</dbReference>
<dbReference type="Pfam" id="PF00008">
    <property type="entry name" value="EGF"/>
    <property type="match status" value="8"/>
</dbReference>
<evidence type="ECO:0000313" key="21">
    <source>
        <dbReference type="EMBL" id="CAL4102763.1"/>
    </source>
</evidence>
<dbReference type="InterPro" id="IPR018097">
    <property type="entry name" value="EGF_Ca-bd_CS"/>
</dbReference>
<evidence type="ECO:0000256" key="16">
    <source>
        <dbReference type="RuleBase" id="RU280815"/>
    </source>
</evidence>
<feature type="region of interest" description="Disordered" evidence="17">
    <location>
        <begin position="1172"/>
        <end position="1192"/>
    </location>
</feature>
<organism evidence="21 22">
    <name type="scientific">Meganyctiphanes norvegica</name>
    <name type="common">Northern krill</name>
    <name type="synonym">Thysanopoda norvegica</name>
    <dbReference type="NCBI Taxonomy" id="48144"/>
    <lineage>
        <taxon>Eukaryota</taxon>
        <taxon>Metazoa</taxon>
        <taxon>Ecdysozoa</taxon>
        <taxon>Arthropoda</taxon>
        <taxon>Crustacea</taxon>
        <taxon>Multicrustacea</taxon>
        <taxon>Malacostraca</taxon>
        <taxon>Eumalacostraca</taxon>
        <taxon>Eucarida</taxon>
        <taxon>Euphausiacea</taxon>
        <taxon>Euphausiidae</taxon>
        <taxon>Meganyctiphanes</taxon>
    </lineage>
</organism>
<dbReference type="GO" id="GO:0003008">
    <property type="term" value="P:system process"/>
    <property type="evidence" value="ECO:0007669"/>
    <property type="project" value="UniProtKB-ARBA"/>
</dbReference>
<feature type="disulfide bond" evidence="14">
    <location>
        <begin position="781"/>
        <end position="790"/>
    </location>
</feature>
<dbReference type="Pfam" id="PF23575">
    <property type="entry name" value="JAG1"/>
    <property type="match status" value="1"/>
</dbReference>
<dbReference type="GO" id="GO:0051240">
    <property type="term" value="P:positive regulation of multicellular organismal process"/>
    <property type="evidence" value="ECO:0007669"/>
    <property type="project" value="UniProtKB-ARBA"/>
</dbReference>
<name>A0AAV2QX89_MEGNR</name>
<keyword evidence="8" id="KW-0832">Ubl conjugation</keyword>
<feature type="disulfide bond" evidence="14">
    <location>
        <begin position="488"/>
        <end position="497"/>
    </location>
</feature>
<evidence type="ECO:0000256" key="15">
    <source>
        <dbReference type="PROSITE-ProRule" id="PRU00377"/>
    </source>
</evidence>
<dbReference type="SMART" id="SM00051">
    <property type="entry name" value="DSL"/>
    <property type="match status" value="1"/>
</dbReference>
<evidence type="ECO:0000256" key="3">
    <source>
        <dbReference type="ARBA" id="ARBA00022536"/>
    </source>
</evidence>
<evidence type="ECO:0000256" key="10">
    <source>
        <dbReference type="ARBA" id="ARBA00022989"/>
    </source>
</evidence>
<dbReference type="SMART" id="SM00179">
    <property type="entry name" value="EGF_CA"/>
    <property type="match status" value="14"/>
</dbReference>
<keyword evidence="5 16" id="KW-0732">Signal</keyword>
<dbReference type="Proteomes" id="UP001497623">
    <property type="component" value="Unassembled WGS sequence"/>
</dbReference>
<dbReference type="FunFam" id="2.10.25.10:FF:000294">
    <property type="entry name" value="Delta-like protein"/>
    <property type="match status" value="1"/>
</dbReference>
<dbReference type="FunFam" id="2.10.25.10:FF:000117">
    <property type="entry name" value="Delta-like protein"/>
    <property type="match status" value="1"/>
</dbReference>
<feature type="transmembrane region" description="Helical" evidence="18">
    <location>
        <begin position="1106"/>
        <end position="1128"/>
    </location>
</feature>
<dbReference type="PANTHER" id="PTHR24049">
    <property type="entry name" value="CRUMBS FAMILY MEMBER"/>
    <property type="match status" value="1"/>
</dbReference>
<dbReference type="PROSITE" id="PS00010">
    <property type="entry name" value="ASX_HYDROXYL"/>
    <property type="match status" value="9"/>
</dbReference>
<feature type="domain" description="EGF-like" evidence="19">
    <location>
        <begin position="755"/>
        <end position="791"/>
    </location>
</feature>
<dbReference type="GO" id="GO:0005509">
    <property type="term" value="F:calcium ion binding"/>
    <property type="evidence" value="ECO:0007669"/>
    <property type="project" value="InterPro"/>
</dbReference>
<feature type="compositionally biased region" description="Polar residues" evidence="17">
    <location>
        <begin position="1182"/>
        <end position="1192"/>
    </location>
</feature>
<dbReference type="PROSITE" id="PS51051">
    <property type="entry name" value="DSL"/>
    <property type="match status" value="1"/>
</dbReference>
<evidence type="ECO:0000256" key="8">
    <source>
        <dbReference type="ARBA" id="ARBA00022843"/>
    </source>
</evidence>
<evidence type="ECO:0000256" key="6">
    <source>
        <dbReference type="ARBA" id="ARBA00022737"/>
    </source>
</evidence>
<dbReference type="EMBL" id="CAXKWB010011931">
    <property type="protein sequence ID" value="CAL4102763.1"/>
    <property type="molecule type" value="Genomic_DNA"/>
</dbReference>
<gene>
    <name evidence="21" type="ORF">MNOR_LOCUS17386</name>
</gene>
<feature type="domain" description="EGF-like" evidence="19">
    <location>
        <begin position="716"/>
        <end position="752"/>
    </location>
</feature>
<feature type="disulfide bond" evidence="14">
    <location>
        <begin position="628"/>
        <end position="637"/>
    </location>
</feature>
<evidence type="ECO:0000313" key="22">
    <source>
        <dbReference type="Proteomes" id="UP001497623"/>
    </source>
</evidence>
<dbReference type="FunFam" id="2.10.25.10:FF:000613">
    <property type="entry name" value="Delta-like protein"/>
    <property type="match status" value="1"/>
</dbReference>
<dbReference type="Pfam" id="PF25024">
    <property type="entry name" value="EGF_TEN"/>
    <property type="match status" value="1"/>
</dbReference>
<dbReference type="FunFam" id="2.10.25.10:FF:000109">
    <property type="entry name" value="Notch homolog 4, [Drosophila]"/>
    <property type="match status" value="1"/>
</dbReference>
<dbReference type="FunFam" id="2.10.25.10:FF:000472">
    <property type="entry name" value="Uncharacterized protein, isoform A"/>
    <property type="match status" value="1"/>
</dbReference>
<feature type="disulfide bond" evidence="14">
    <location>
        <begin position="819"/>
        <end position="828"/>
    </location>
</feature>
<dbReference type="InterPro" id="IPR001007">
    <property type="entry name" value="VWF_dom"/>
</dbReference>
<keyword evidence="2 16" id="KW-0217">Developmental protein</keyword>
<feature type="disulfide bond" evidence="14">
    <location>
        <begin position="467"/>
        <end position="477"/>
    </location>
</feature>
<dbReference type="GO" id="GO:0045179">
    <property type="term" value="C:apical cortex"/>
    <property type="evidence" value="ECO:0007669"/>
    <property type="project" value="UniProtKB-ARBA"/>
</dbReference>
<feature type="disulfide bond" evidence="14">
    <location>
        <begin position="666"/>
        <end position="675"/>
    </location>
</feature>
<feature type="domain" description="EGF-like" evidence="19">
    <location>
        <begin position="310"/>
        <end position="347"/>
    </location>
</feature>
<feature type="domain" description="EGF-like" evidence="19">
    <location>
        <begin position="349"/>
        <end position="385"/>
    </location>
</feature>
<evidence type="ECO:0000256" key="17">
    <source>
        <dbReference type="SAM" id="MobiDB-lite"/>
    </source>
</evidence>
<keyword evidence="7" id="KW-0221">Differentiation</keyword>
<dbReference type="SUPFAM" id="SSF57196">
    <property type="entry name" value="EGF/Laminin"/>
    <property type="match status" value="9"/>
</dbReference>
<dbReference type="PROSITE" id="PS50026">
    <property type="entry name" value="EGF_3"/>
    <property type="match status" value="15"/>
</dbReference>
<feature type="disulfide bond" evidence="14">
    <location>
        <begin position="526"/>
        <end position="535"/>
    </location>
</feature>
<dbReference type="PRINTS" id="PR02059">
    <property type="entry name" value="JAGGEDFAMILY"/>
</dbReference>
<evidence type="ECO:0000259" key="19">
    <source>
        <dbReference type="PROSITE" id="PS50026"/>
    </source>
</evidence>
<feature type="domain" description="EGF-like" evidence="19">
    <location>
        <begin position="463"/>
        <end position="498"/>
    </location>
</feature>
<dbReference type="FunFam" id="2.10.25.10:FF:000122">
    <property type="entry name" value="Protein crumbs homolog 2"/>
    <property type="match status" value="1"/>
</dbReference>
<dbReference type="FunFam" id="2.10.25.10:FF:000310">
    <property type="entry name" value="Delta-like protein"/>
    <property type="match status" value="1"/>
</dbReference>
<feature type="disulfide bond" evidence="15">
    <location>
        <begin position="200"/>
        <end position="209"/>
    </location>
</feature>
<evidence type="ECO:0000256" key="13">
    <source>
        <dbReference type="ARBA" id="ARBA00023180"/>
    </source>
</evidence>
<dbReference type="FunFam" id="2.10.25.10:FF:000173">
    <property type="entry name" value="Neurogenic locus notch protein 2"/>
    <property type="match status" value="1"/>
</dbReference>
<dbReference type="InterPro" id="IPR051022">
    <property type="entry name" value="Notch_Cell-Fate_Det"/>
</dbReference>
<feature type="domain" description="EGF-like" evidence="19">
    <location>
        <begin position="831"/>
        <end position="867"/>
    </location>
</feature>
<dbReference type="SUPFAM" id="SSF57184">
    <property type="entry name" value="Growth factor receptor domain"/>
    <property type="match status" value="2"/>
</dbReference>
<dbReference type="GO" id="GO:0051093">
    <property type="term" value="P:negative regulation of developmental process"/>
    <property type="evidence" value="ECO:0007669"/>
    <property type="project" value="UniProtKB-ARBA"/>
</dbReference>
<comment type="function">
    <text evidence="16">Putative Notch ligand involved in the mediation of Notch signaling.</text>
</comment>
<dbReference type="Gene3D" id="2.10.25.10">
    <property type="entry name" value="Laminin"/>
    <property type="match status" value="15"/>
</dbReference>
<dbReference type="CDD" id="cd00054">
    <property type="entry name" value="EGF_CA"/>
    <property type="match status" value="14"/>
</dbReference>
<evidence type="ECO:0000256" key="4">
    <source>
        <dbReference type="ARBA" id="ARBA00022692"/>
    </source>
</evidence>
<feature type="domain" description="EGF-like" evidence="19">
    <location>
        <begin position="500"/>
        <end position="536"/>
    </location>
</feature>
<dbReference type="PROSITE" id="PS01186">
    <property type="entry name" value="EGF_2"/>
    <property type="match status" value="12"/>
</dbReference>
<feature type="domain" description="DSL" evidence="20">
    <location>
        <begin position="198"/>
        <end position="242"/>
    </location>
</feature>
<dbReference type="FunFam" id="2.10.25.10:FF:000146">
    <property type="entry name" value="Putative neurogenic locus notch"/>
    <property type="match status" value="1"/>
</dbReference>
<sequence>MAGTSMRLRIGVEASQQGAGYLSRHRLSQFMTQSGQRDVDVVQANTVLQDRQRRRRVGDAFRSVVVGCGAGRHSAAVSLCCRGSHCSHRSGDPNNITYPFSRTSCEYWNGDVMLPHEQRRSHIMNIHTSRLAAELSLQAELSRDRSFTLVLEVMDAYNNKSLEVIESWSYSGILMPGRDWHTLTHPGSVARITYRVRVVCDDLYYNTTCTKFCKPRDDRFGHHDCDESGTKVCKDGWIGSNCDKPVCRDSCHTEHGTCKRPGECECRHGWEGELCDQCQRYPGCKHGNCDGSPWTCECHLNWGGILCDQDLNYCRRYPCQNGGTCENTAPDEYKCTCYDGFSGLNCEIVEDPCAVGPCANGGTCMEVNGGYQCTCPMGWTGNNCSENVDECLSSPCRHNGTCIDAVNGFTCNCTSGWEGNKCQLDSDECQGRPCINAVSCINLDGDYECLCQQGWEGKNCDLNLDDCHNQCLHGATCIDLVDDYHCACDKGFTGKNCETNIDECESSPCQNGGECIDQVAGIQCICPVGFSGQRCEVDIDLCNPDPCENGALCINLQEDFYCHCPEKFGGKNCSEQRPECTQPPCTAVDSCKVPEQQESGQILFVPSNICGFNGRCVSLENSAFSCVCDPGYSGEYCHINVNDCTSNPCRNGGTCVDLNNEFQCVCDIGWEGALCTIDVDECADKPCRNNGTCMDGTNDFTCTCVDGWKGRTCTSLTSHCDSNTCHHDGTCEDLGNTFICHCPFGWKGSICHIPEIRACDSAPCQNGATCVNTGDSYTCICHDGWDGPSCSNNINDCTPQPCYNGGTCVDGVNWHICECATGFTGPDCRLNINECDSSPCAFGSTCIDSVGDFRCMCPPGRTGRHCEHVVGAIPTTDQKTAASCLWGGEFRPHGAVWRHQCNTCHCNHGTASCSDVWCGPENCLRSRDPNHYPCEPLQVCVPGPLEWCLSTPCEPWGECRGLSNDGQKVMPAANPGPSDCVPNNAKLNNGCARLTLVMDLARLPRGARVQTACQGLRAAWADRHAHTKTAPPVILCSLLTGSNDTIEVTLAYPETSEKGDVTLAAKALGELVSRKLTPVTTLAAIIEVKVETTVVSAQPQGTTSGVLAAITVVLVVLIVVALAGIGYWHCRRRHLAALPHQHFPTHSSRHKLAEDGAIEKSNNDNEDKLWRYNNPLKDPVNSGPTNISEPSSSRMILQGPGDPKMAPLAAPGSICLPVAPLTVHSGLPIQPRAAALAIPEADLSDVEQSPTRALPAAIRKVQNADVERNMTPNDLTCKSLQKEINLQVKSLNPRTIEKEQSTSEVVV</sequence>
<feature type="domain" description="EGF-like" evidence="19">
    <location>
        <begin position="387"/>
        <end position="423"/>
    </location>
</feature>
<feature type="domain" description="EGF-like" evidence="19">
    <location>
        <begin position="243"/>
        <end position="276"/>
    </location>
</feature>
<feature type="disulfide bond" evidence="14">
    <location>
        <begin position="266"/>
        <end position="275"/>
    </location>
</feature>